<dbReference type="AlphaFoldDB" id="A0A1M7UC77"/>
<evidence type="ECO:0000313" key="1">
    <source>
        <dbReference type="EMBL" id="SHN80545.1"/>
    </source>
</evidence>
<gene>
    <name evidence="1" type="ORF">SAMN05444170_4415</name>
</gene>
<reference evidence="2" key="1">
    <citation type="submission" date="2016-11" db="EMBL/GenBank/DDBJ databases">
        <authorList>
            <person name="Varghese N."/>
            <person name="Submissions S."/>
        </authorList>
    </citation>
    <scope>NUCLEOTIDE SEQUENCE [LARGE SCALE GENOMIC DNA]</scope>
    <source>
        <strain evidence="2">GAS401</strain>
    </source>
</reference>
<name>A0A1M7UC77_9BRAD</name>
<proteinExistence type="predicted"/>
<organism evidence="1 2">
    <name type="scientific">Bradyrhizobium erythrophlei</name>
    <dbReference type="NCBI Taxonomy" id="1437360"/>
    <lineage>
        <taxon>Bacteria</taxon>
        <taxon>Pseudomonadati</taxon>
        <taxon>Pseudomonadota</taxon>
        <taxon>Alphaproteobacteria</taxon>
        <taxon>Hyphomicrobiales</taxon>
        <taxon>Nitrobacteraceae</taxon>
        <taxon>Bradyrhizobium</taxon>
    </lineage>
</organism>
<evidence type="ECO:0000313" key="2">
    <source>
        <dbReference type="Proteomes" id="UP000184096"/>
    </source>
</evidence>
<dbReference type="EMBL" id="LT670849">
    <property type="protein sequence ID" value="SHN80545.1"/>
    <property type="molecule type" value="Genomic_DNA"/>
</dbReference>
<sequence length="76" mass="8417">MNTCPICGVETEELDRTGDAVGFDCPRHGKFKVAGSVLGSDAFLNAPRPQWEAALEKARYRTVQDAWPCITRSDFL</sequence>
<protein>
    <submittedName>
        <fullName evidence="1">Uncharacterized protein</fullName>
    </submittedName>
</protein>
<dbReference type="Proteomes" id="UP000184096">
    <property type="component" value="Chromosome I"/>
</dbReference>
<accession>A0A1M7UC77</accession>
<keyword evidence="2" id="KW-1185">Reference proteome</keyword>